<keyword evidence="6 11" id="KW-0256">Endoplasmic reticulum</keyword>
<organism evidence="12 13">
    <name type="scientific">Cryptolaemus montrouzieri</name>
    <dbReference type="NCBI Taxonomy" id="559131"/>
    <lineage>
        <taxon>Eukaryota</taxon>
        <taxon>Metazoa</taxon>
        <taxon>Ecdysozoa</taxon>
        <taxon>Arthropoda</taxon>
        <taxon>Hexapoda</taxon>
        <taxon>Insecta</taxon>
        <taxon>Pterygota</taxon>
        <taxon>Neoptera</taxon>
        <taxon>Endopterygota</taxon>
        <taxon>Coleoptera</taxon>
        <taxon>Polyphaga</taxon>
        <taxon>Cucujiformia</taxon>
        <taxon>Coccinelloidea</taxon>
        <taxon>Coccinellidae</taxon>
        <taxon>Scymninae</taxon>
        <taxon>Scymnini</taxon>
        <taxon>Cryptolaemus</taxon>
    </lineage>
</organism>
<dbReference type="PANTHER" id="PTHR12317">
    <property type="entry name" value="DIACYLGLYCEROL O-ACYLTRANSFERASE"/>
    <property type="match status" value="1"/>
</dbReference>
<protein>
    <recommendedName>
        <fullName evidence="11">Acyltransferase</fullName>
        <ecNumber evidence="11">2.3.1.-</ecNumber>
    </recommendedName>
</protein>
<evidence type="ECO:0000313" key="12">
    <source>
        <dbReference type="EMBL" id="KAL3277964.1"/>
    </source>
</evidence>
<comment type="caution">
    <text evidence="11">Lacks conserved residue(s) required for the propagation of feature annotation.</text>
</comment>
<keyword evidence="13" id="KW-1185">Reference proteome</keyword>
<comment type="similarity">
    <text evidence="2 11">Belongs to the diacylglycerol acyltransferase family.</text>
</comment>
<reference evidence="12 13" key="1">
    <citation type="journal article" date="2021" name="BMC Biol.">
        <title>Horizontally acquired antibacterial genes associated with adaptive radiation of ladybird beetles.</title>
        <authorList>
            <person name="Li H.S."/>
            <person name="Tang X.F."/>
            <person name="Huang Y.H."/>
            <person name="Xu Z.Y."/>
            <person name="Chen M.L."/>
            <person name="Du X.Y."/>
            <person name="Qiu B.Y."/>
            <person name="Chen P.T."/>
            <person name="Zhang W."/>
            <person name="Slipinski A."/>
            <person name="Escalona H.E."/>
            <person name="Waterhouse R.M."/>
            <person name="Zwick A."/>
            <person name="Pang H."/>
        </authorList>
    </citation>
    <scope>NUCLEOTIDE SEQUENCE [LARGE SCALE GENOMIC DNA]</scope>
    <source>
        <strain evidence="12">SYSU2018</strain>
    </source>
</reference>
<dbReference type="InterPro" id="IPR007130">
    <property type="entry name" value="DAGAT"/>
</dbReference>
<comment type="caution">
    <text evidence="12">The sequence shown here is derived from an EMBL/GenBank/DDBJ whole genome shotgun (WGS) entry which is preliminary data.</text>
</comment>
<keyword evidence="5 11" id="KW-0812">Transmembrane</keyword>
<dbReference type="Proteomes" id="UP001516400">
    <property type="component" value="Unassembled WGS sequence"/>
</dbReference>
<keyword evidence="3" id="KW-0444">Lipid biosynthesis</keyword>
<dbReference type="CDD" id="cd07987">
    <property type="entry name" value="LPLAT_MGAT-like"/>
    <property type="match status" value="1"/>
</dbReference>
<comment type="subcellular location">
    <subcellularLocation>
        <location evidence="1 11">Endoplasmic reticulum membrane</location>
        <topology evidence="1 11">Multi-pass membrane protein</topology>
    </subcellularLocation>
</comment>
<accession>A0ABD2NHF8</accession>
<evidence type="ECO:0000256" key="10">
    <source>
        <dbReference type="ARBA" id="ARBA00023315"/>
    </source>
</evidence>
<evidence type="ECO:0000256" key="8">
    <source>
        <dbReference type="ARBA" id="ARBA00023098"/>
    </source>
</evidence>
<dbReference type="AlphaFoldDB" id="A0ABD2NHF8"/>
<evidence type="ECO:0000256" key="11">
    <source>
        <dbReference type="RuleBase" id="RU367023"/>
    </source>
</evidence>
<dbReference type="PANTHER" id="PTHR12317:SF79">
    <property type="entry name" value="ACYLTRANSFERASE"/>
    <property type="match status" value="1"/>
</dbReference>
<dbReference type="EMBL" id="JABFTP020000103">
    <property type="protein sequence ID" value="KAL3277964.1"/>
    <property type="molecule type" value="Genomic_DNA"/>
</dbReference>
<evidence type="ECO:0000256" key="3">
    <source>
        <dbReference type="ARBA" id="ARBA00022516"/>
    </source>
</evidence>
<evidence type="ECO:0000256" key="6">
    <source>
        <dbReference type="ARBA" id="ARBA00022824"/>
    </source>
</evidence>
<evidence type="ECO:0000256" key="1">
    <source>
        <dbReference type="ARBA" id="ARBA00004477"/>
    </source>
</evidence>
<evidence type="ECO:0000256" key="2">
    <source>
        <dbReference type="ARBA" id="ARBA00005420"/>
    </source>
</evidence>
<keyword evidence="8" id="KW-0443">Lipid metabolism</keyword>
<feature type="transmembrane region" description="Helical" evidence="11">
    <location>
        <begin position="21"/>
        <end position="38"/>
    </location>
</feature>
<dbReference type="GO" id="GO:0016746">
    <property type="term" value="F:acyltransferase activity"/>
    <property type="evidence" value="ECO:0007669"/>
    <property type="project" value="UniProtKB-KW"/>
</dbReference>
<name>A0ABD2NHF8_9CUCU</name>
<keyword evidence="4 11" id="KW-0808">Transferase</keyword>
<dbReference type="GO" id="GO:0006629">
    <property type="term" value="P:lipid metabolic process"/>
    <property type="evidence" value="ECO:0007669"/>
    <property type="project" value="UniProtKB-KW"/>
</dbReference>
<keyword evidence="7 11" id="KW-1133">Transmembrane helix</keyword>
<sequence>MLLKFAPINLPIKRRIQTLSAAVWIYTLVFGGLISFSITLYLILYTRLWWLTLIYVVWAYFDRHTPETGGRRIDSVRESEWWGYFRNYFPIRLYRLPWLKFPTDKNYLFCCFPHGLLTGGAFSVFATEHGEFRDYFPGLKPHLCVLDQHFNNPFLRELYLALGMCSPSARSLNYLLSKPGGGNAVALVVGGVAEAYYCKPRQYKLVLKNRKGFIKIALKNGSSLVPLFSFGETDIFDQYTSNSPWFKQVQESIRKVIGLAPIIPLGRGFFQYSFGIIPQRRSIAVVVGAPIHVEKVENPTQSQIDDLHKIFVDALINLFETQKHTYIKEADDIHIELL</sequence>
<dbReference type="Pfam" id="PF03982">
    <property type="entry name" value="DAGAT"/>
    <property type="match status" value="1"/>
</dbReference>
<keyword evidence="9 11" id="KW-0472">Membrane</keyword>
<proteinExistence type="inferred from homology"/>
<evidence type="ECO:0000256" key="5">
    <source>
        <dbReference type="ARBA" id="ARBA00022692"/>
    </source>
</evidence>
<dbReference type="EC" id="2.3.1.-" evidence="11"/>
<gene>
    <name evidence="12" type="ORF">HHI36_013304</name>
</gene>
<evidence type="ECO:0000256" key="4">
    <source>
        <dbReference type="ARBA" id="ARBA00022679"/>
    </source>
</evidence>
<evidence type="ECO:0000256" key="7">
    <source>
        <dbReference type="ARBA" id="ARBA00022989"/>
    </source>
</evidence>
<dbReference type="GO" id="GO:0005789">
    <property type="term" value="C:endoplasmic reticulum membrane"/>
    <property type="evidence" value="ECO:0007669"/>
    <property type="project" value="UniProtKB-SubCell"/>
</dbReference>
<evidence type="ECO:0000313" key="13">
    <source>
        <dbReference type="Proteomes" id="UP001516400"/>
    </source>
</evidence>
<keyword evidence="10" id="KW-0012">Acyltransferase</keyword>
<evidence type="ECO:0000256" key="9">
    <source>
        <dbReference type="ARBA" id="ARBA00023136"/>
    </source>
</evidence>